<evidence type="ECO:0000256" key="4">
    <source>
        <dbReference type="ARBA" id="ARBA00022692"/>
    </source>
</evidence>
<dbReference type="Pfam" id="PF00528">
    <property type="entry name" value="BPD_transp_1"/>
    <property type="match status" value="1"/>
</dbReference>
<protein>
    <submittedName>
        <fullName evidence="9">Carbohydrate ABC transporter permease</fullName>
    </submittedName>
</protein>
<keyword evidence="2 7" id="KW-0813">Transport</keyword>
<keyword evidence="10" id="KW-1185">Reference proteome</keyword>
<evidence type="ECO:0000313" key="9">
    <source>
        <dbReference type="EMBL" id="MFC4618926.1"/>
    </source>
</evidence>
<keyword evidence="5 7" id="KW-1133">Transmembrane helix</keyword>
<dbReference type="Proteomes" id="UP001596022">
    <property type="component" value="Unassembled WGS sequence"/>
</dbReference>
<gene>
    <name evidence="9" type="ORF">ACFO4N_09315</name>
</gene>
<dbReference type="SUPFAM" id="SSF161098">
    <property type="entry name" value="MetI-like"/>
    <property type="match status" value="1"/>
</dbReference>
<comment type="caution">
    <text evidence="9">The sequence shown here is derived from an EMBL/GenBank/DDBJ whole genome shotgun (WGS) entry which is preliminary data.</text>
</comment>
<feature type="domain" description="ABC transmembrane type-1" evidence="8">
    <location>
        <begin position="65"/>
        <end position="274"/>
    </location>
</feature>
<evidence type="ECO:0000256" key="2">
    <source>
        <dbReference type="ARBA" id="ARBA00022448"/>
    </source>
</evidence>
<feature type="transmembrane region" description="Helical" evidence="7">
    <location>
        <begin position="256"/>
        <end position="274"/>
    </location>
</feature>
<name>A0ABV9GLC6_9BACL</name>
<keyword evidence="3" id="KW-1003">Cell membrane</keyword>
<evidence type="ECO:0000256" key="6">
    <source>
        <dbReference type="ARBA" id="ARBA00023136"/>
    </source>
</evidence>
<feature type="transmembrane region" description="Helical" evidence="7">
    <location>
        <begin position="103"/>
        <end position="121"/>
    </location>
</feature>
<dbReference type="InterPro" id="IPR051393">
    <property type="entry name" value="ABC_transporter_permease"/>
</dbReference>
<accession>A0ABV9GLC6</accession>
<evidence type="ECO:0000313" key="10">
    <source>
        <dbReference type="Proteomes" id="UP001596022"/>
    </source>
</evidence>
<comment type="similarity">
    <text evidence="7">Belongs to the binding-protein-dependent transport system permease family.</text>
</comment>
<feature type="transmembrane region" description="Helical" evidence="7">
    <location>
        <begin position="195"/>
        <end position="216"/>
    </location>
</feature>
<feature type="transmembrane region" description="Helical" evidence="7">
    <location>
        <begin position="148"/>
        <end position="174"/>
    </location>
</feature>
<dbReference type="InterPro" id="IPR035906">
    <property type="entry name" value="MetI-like_sf"/>
</dbReference>
<evidence type="ECO:0000256" key="3">
    <source>
        <dbReference type="ARBA" id="ARBA00022475"/>
    </source>
</evidence>
<keyword evidence="4 7" id="KW-0812">Transmembrane</keyword>
<dbReference type="PROSITE" id="PS50928">
    <property type="entry name" value="ABC_TM1"/>
    <property type="match status" value="1"/>
</dbReference>
<keyword evidence="6 7" id="KW-0472">Membrane</keyword>
<organism evidence="9 10">
    <name type="scientific">Camelliibacillus cellulosilyticus</name>
    <dbReference type="NCBI Taxonomy" id="2174486"/>
    <lineage>
        <taxon>Bacteria</taxon>
        <taxon>Bacillati</taxon>
        <taxon>Bacillota</taxon>
        <taxon>Bacilli</taxon>
        <taxon>Bacillales</taxon>
        <taxon>Sporolactobacillaceae</taxon>
        <taxon>Camelliibacillus</taxon>
    </lineage>
</organism>
<dbReference type="PANTHER" id="PTHR30193">
    <property type="entry name" value="ABC TRANSPORTER PERMEASE PROTEIN"/>
    <property type="match status" value="1"/>
</dbReference>
<dbReference type="EMBL" id="JBHSFW010000004">
    <property type="protein sequence ID" value="MFC4618926.1"/>
    <property type="molecule type" value="Genomic_DNA"/>
</dbReference>
<evidence type="ECO:0000256" key="1">
    <source>
        <dbReference type="ARBA" id="ARBA00004651"/>
    </source>
</evidence>
<dbReference type="CDD" id="cd06261">
    <property type="entry name" value="TM_PBP2"/>
    <property type="match status" value="1"/>
</dbReference>
<feature type="transmembrane region" description="Helical" evidence="7">
    <location>
        <begin position="12"/>
        <end position="34"/>
    </location>
</feature>
<comment type="subcellular location">
    <subcellularLocation>
        <location evidence="1 7">Cell membrane</location>
        <topology evidence="1 7">Multi-pass membrane protein</topology>
    </subcellularLocation>
</comment>
<evidence type="ECO:0000256" key="7">
    <source>
        <dbReference type="RuleBase" id="RU363032"/>
    </source>
</evidence>
<evidence type="ECO:0000259" key="8">
    <source>
        <dbReference type="PROSITE" id="PS50928"/>
    </source>
</evidence>
<sequence>MKFIEKQQVKNSLFILPSLLGVCIFVLIPSVDVIRRSFVDAKTQHFVGLQNFVTIFHNHAFLVAAGNTLKFIAVCIPALMIISLAIALLLTSAIKGGAFFKSAYLFPMAIPVASIALMWRVTFHDHGLLNGVLSSLHLGTHDWMHSNFAFWIVVASYVWKYIGYNVVLWMAGLLAIPKSYYEAARVDGAGKLKCFFYITLPNMTSMFFIVTILAVLNSFKSFREVYLVAGNYPDQSIYMLQHLFNNWYRELSLDKLSAAAVVFAIVIFLFVMLLQKFWASKSLKGDM</sequence>
<dbReference type="RefSeq" id="WP_376846027.1">
    <property type="nucleotide sequence ID" value="NZ_JBHSFW010000004.1"/>
</dbReference>
<evidence type="ECO:0000256" key="5">
    <source>
        <dbReference type="ARBA" id="ARBA00022989"/>
    </source>
</evidence>
<dbReference type="PANTHER" id="PTHR30193:SF37">
    <property type="entry name" value="INNER MEMBRANE ABC TRANSPORTER PERMEASE PROTEIN YCJO"/>
    <property type="match status" value="1"/>
</dbReference>
<feature type="transmembrane region" description="Helical" evidence="7">
    <location>
        <begin position="71"/>
        <end position="91"/>
    </location>
</feature>
<reference evidence="10" key="1">
    <citation type="journal article" date="2019" name="Int. J. Syst. Evol. Microbiol.">
        <title>The Global Catalogue of Microorganisms (GCM) 10K type strain sequencing project: providing services to taxonomists for standard genome sequencing and annotation.</title>
        <authorList>
            <consortium name="The Broad Institute Genomics Platform"/>
            <consortium name="The Broad Institute Genome Sequencing Center for Infectious Disease"/>
            <person name="Wu L."/>
            <person name="Ma J."/>
        </authorList>
    </citation>
    <scope>NUCLEOTIDE SEQUENCE [LARGE SCALE GENOMIC DNA]</scope>
    <source>
        <strain evidence="10">CGMCC 1.16306</strain>
    </source>
</reference>
<dbReference type="Gene3D" id="1.10.3720.10">
    <property type="entry name" value="MetI-like"/>
    <property type="match status" value="1"/>
</dbReference>
<proteinExistence type="inferred from homology"/>
<dbReference type="InterPro" id="IPR000515">
    <property type="entry name" value="MetI-like"/>
</dbReference>